<organism evidence="9 10">
    <name type="scientific">Streptomyces scopuliridis RB72</name>
    <dbReference type="NCBI Taxonomy" id="1440053"/>
    <lineage>
        <taxon>Bacteria</taxon>
        <taxon>Bacillati</taxon>
        <taxon>Actinomycetota</taxon>
        <taxon>Actinomycetes</taxon>
        <taxon>Kitasatosporales</taxon>
        <taxon>Streptomycetaceae</taxon>
        <taxon>Streptomyces</taxon>
    </lineage>
</organism>
<comment type="caution">
    <text evidence="9">The sequence shown here is derived from an EMBL/GenBank/DDBJ whole genome shotgun (WGS) entry which is preliminary data.</text>
</comment>
<dbReference type="OrthoDB" id="4746309at2"/>
<dbReference type="PROSITE" id="PS00086">
    <property type="entry name" value="CYTOCHROME_P450"/>
    <property type="match status" value="1"/>
</dbReference>
<dbReference type="PANTHER" id="PTHR24291">
    <property type="entry name" value="CYTOCHROME P450 FAMILY 4"/>
    <property type="match status" value="1"/>
</dbReference>
<sequence length="453" mass="50050">MTTSLNVPPIAPGKLPLIGHAMPLLKDRLAFIQRLRTHGPIVRITVGPKTVTVVNSAELIQKMLTSQADEFTKGLLFEKLKLFGEDALPVAEGKPHLRRRRMMQPAFHRKQIAGYVNTMRDTVEPYITGWHEGTPLDLKTEMQLMTQGVVMSALFSSTPERKPALTILHSVDTVFTTALQRALMPISALERLPIRRNRKAQAAGSALRTAVTDIITEHRARPGAYDDIVSLLLTAQDDTGATLSDDEILSEVTGLLAAGSETTAVVLAWLFHELGRNPDLERQLHEEVDSVLAEGPLTAERIPRLAFTRRLVSETLRLYSPAWLVTRQAISAVKLGEFSLPAGSDVIWSAYALHRDPDLYPDPLRFDPDRWLPERPQPPKGAFIPFGSGKRMCMGDAFAWTEATIITALVASRWRLRPTPGTAVRPVGAITTHPSSLHMVPEARQHANTGNAR</sequence>
<evidence type="ECO:0008006" key="11">
    <source>
        <dbReference type="Google" id="ProtNLM"/>
    </source>
</evidence>
<dbReference type="InterPro" id="IPR050196">
    <property type="entry name" value="Cytochrome_P450_Monoox"/>
</dbReference>
<dbReference type="PANTHER" id="PTHR24291:SF50">
    <property type="entry name" value="BIFUNCTIONAL ALBAFLAVENONE MONOOXYGENASE_TERPENE SYNTHASE"/>
    <property type="match status" value="1"/>
</dbReference>
<gene>
    <name evidence="9" type="ORF">Y717_13085</name>
</gene>
<dbReference type="RefSeq" id="WP_051745261.1">
    <property type="nucleotide sequence ID" value="NZ_AZSP01000018.1"/>
</dbReference>
<comment type="similarity">
    <text evidence="1 8">Belongs to the cytochrome P450 family.</text>
</comment>
<dbReference type="GO" id="GO:0005506">
    <property type="term" value="F:iron ion binding"/>
    <property type="evidence" value="ECO:0007669"/>
    <property type="project" value="InterPro"/>
</dbReference>
<dbReference type="InterPro" id="IPR036396">
    <property type="entry name" value="Cyt_P450_sf"/>
</dbReference>
<feature type="binding site" description="axial binding residue" evidence="7">
    <location>
        <position position="393"/>
    </location>
    <ligand>
        <name>heme</name>
        <dbReference type="ChEBI" id="CHEBI:30413"/>
    </ligand>
    <ligandPart>
        <name>Fe</name>
        <dbReference type="ChEBI" id="CHEBI:18248"/>
    </ligandPart>
</feature>
<dbReference type="Gene3D" id="1.10.630.10">
    <property type="entry name" value="Cytochrome P450"/>
    <property type="match status" value="1"/>
</dbReference>
<dbReference type="InterPro" id="IPR002401">
    <property type="entry name" value="Cyt_P450_E_grp-I"/>
</dbReference>
<dbReference type="PRINTS" id="PR00385">
    <property type="entry name" value="P450"/>
</dbReference>
<dbReference type="Pfam" id="PF00067">
    <property type="entry name" value="p450"/>
    <property type="match status" value="1"/>
</dbReference>
<dbReference type="STRING" id="1440053.GCA_000718095_00193"/>
<accession>A0A2T7TEU0</accession>
<evidence type="ECO:0000256" key="4">
    <source>
        <dbReference type="ARBA" id="ARBA00023002"/>
    </source>
</evidence>
<dbReference type="GO" id="GO:0004497">
    <property type="term" value="F:monooxygenase activity"/>
    <property type="evidence" value="ECO:0007669"/>
    <property type="project" value="UniProtKB-KW"/>
</dbReference>
<keyword evidence="6 8" id="KW-0503">Monooxygenase</keyword>
<keyword evidence="2 7" id="KW-0349">Heme</keyword>
<evidence type="ECO:0000256" key="6">
    <source>
        <dbReference type="ARBA" id="ARBA00023033"/>
    </source>
</evidence>
<keyword evidence="5 7" id="KW-0408">Iron</keyword>
<keyword evidence="3 7" id="KW-0479">Metal-binding</keyword>
<evidence type="ECO:0000256" key="8">
    <source>
        <dbReference type="RuleBase" id="RU000461"/>
    </source>
</evidence>
<dbReference type="AlphaFoldDB" id="A0A2T7TEU0"/>
<evidence type="ECO:0000313" key="9">
    <source>
        <dbReference type="EMBL" id="PVE13683.1"/>
    </source>
</evidence>
<keyword evidence="10" id="KW-1185">Reference proteome</keyword>
<protein>
    <recommendedName>
        <fullName evidence="11">Cytochrome P450</fullName>
    </recommendedName>
</protein>
<evidence type="ECO:0000313" key="10">
    <source>
        <dbReference type="Proteomes" id="UP000245992"/>
    </source>
</evidence>
<dbReference type="InterPro" id="IPR001128">
    <property type="entry name" value="Cyt_P450"/>
</dbReference>
<evidence type="ECO:0000256" key="1">
    <source>
        <dbReference type="ARBA" id="ARBA00010617"/>
    </source>
</evidence>
<dbReference type="InterPro" id="IPR017972">
    <property type="entry name" value="Cyt_P450_CS"/>
</dbReference>
<name>A0A2T7TEU0_9ACTN</name>
<dbReference type="CDD" id="cd11049">
    <property type="entry name" value="CYP170A1-like"/>
    <property type="match status" value="1"/>
</dbReference>
<reference evidence="9 10" key="1">
    <citation type="submission" date="2013-12" db="EMBL/GenBank/DDBJ databases">
        <title>Annotated genome of Streptomyces scopuliridis.</title>
        <authorList>
            <person name="Olson J.B."/>
        </authorList>
    </citation>
    <scope>NUCLEOTIDE SEQUENCE [LARGE SCALE GENOMIC DNA]</scope>
    <source>
        <strain evidence="9 10">RB72</strain>
    </source>
</reference>
<dbReference type="PRINTS" id="PR00463">
    <property type="entry name" value="EP450I"/>
</dbReference>
<keyword evidence="4 8" id="KW-0560">Oxidoreductase</keyword>
<comment type="cofactor">
    <cofactor evidence="7">
        <name>heme</name>
        <dbReference type="ChEBI" id="CHEBI:30413"/>
    </cofactor>
</comment>
<dbReference type="GO" id="GO:0020037">
    <property type="term" value="F:heme binding"/>
    <property type="evidence" value="ECO:0007669"/>
    <property type="project" value="InterPro"/>
</dbReference>
<evidence type="ECO:0000256" key="7">
    <source>
        <dbReference type="PIRSR" id="PIRSR602401-1"/>
    </source>
</evidence>
<proteinExistence type="inferred from homology"/>
<dbReference type="GO" id="GO:0016705">
    <property type="term" value="F:oxidoreductase activity, acting on paired donors, with incorporation or reduction of molecular oxygen"/>
    <property type="evidence" value="ECO:0007669"/>
    <property type="project" value="InterPro"/>
</dbReference>
<evidence type="ECO:0000256" key="5">
    <source>
        <dbReference type="ARBA" id="ARBA00023004"/>
    </source>
</evidence>
<evidence type="ECO:0000256" key="2">
    <source>
        <dbReference type="ARBA" id="ARBA00022617"/>
    </source>
</evidence>
<dbReference type="SUPFAM" id="SSF48264">
    <property type="entry name" value="Cytochrome P450"/>
    <property type="match status" value="1"/>
</dbReference>
<evidence type="ECO:0000256" key="3">
    <source>
        <dbReference type="ARBA" id="ARBA00022723"/>
    </source>
</evidence>
<dbReference type="EMBL" id="AZSP01000018">
    <property type="protein sequence ID" value="PVE13683.1"/>
    <property type="molecule type" value="Genomic_DNA"/>
</dbReference>
<dbReference type="Proteomes" id="UP000245992">
    <property type="component" value="Unassembled WGS sequence"/>
</dbReference>